<accession>A0A5C6DEU7</accession>
<dbReference type="EMBL" id="SJPY01000010">
    <property type="protein sequence ID" value="TWU35202.1"/>
    <property type="molecule type" value="Genomic_DNA"/>
</dbReference>
<proteinExistence type="predicted"/>
<name>A0A5C6DEU7_9BACT</name>
<organism evidence="1 2">
    <name type="scientific">Novipirellula aureliae</name>
    <dbReference type="NCBI Taxonomy" id="2527966"/>
    <lineage>
        <taxon>Bacteria</taxon>
        <taxon>Pseudomonadati</taxon>
        <taxon>Planctomycetota</taxon>
        <taxon>Planctomycetia</taxon>
        <taxon>Pirellulales</taxon>
        <taxon>Pirellulaceae</taxon>
        <taxon>Novipirellula</taxon>
    </lineage>
</organism>
<gene>
    <name evidence="1" type="ORF">Q31b_52980</name>
</gene>
<evidence type="ECO:0000313" key="1">
    <source>
        <dbReference type="EMBL" id="TWU35202.1"/>
    </source>
</evidence>
<sequence length="206" mass="23588">MTNTADAFMLAARNALSFLEDDRGFTLTETIAPPQLSSNLSFYKVTYRKKSSRSPELFVCLATAPVRLEQDLEFGRGWPPEYHNTINAFELLAIEAPEQRLEFTSGVYNAFGDVQKMSEQYESLASVLRNHGGRFFANDESLWDSVQQLRKSRIQQHEYEEKSRSAELAFKRNDWQHAVELLDGLGDNRTLLQTARLAYARKRAAK</sequence>
<keyword evidence="2" id="KW-1185">Reference proteome</keyword>
<protein>
    <submittedName>
        <fullName evidence="1">Uncharacterized protein</fullName>
    </submittedName>
</protein>
<evidence type="ECO:0000313" key="2">
    <source>
        <dbReference type="Proteomes" id="UP000315471"/>
    </source>
</evidence>
<dbReference type="AlphaFoldDB" id="A0A5C6DEU7"/>
<dbReference type="Proteomes" id="UP000315471">
    <property type="component" value="Unassembled WGS sequence"/>
</dbReference>
<reference evidence="1 2" key="1">
    <citation type="submission" date="2019-02" db="EMBL/GenBank/DDBJ databases">
        <title>Deep-cultivation of Planctomycetes and their phenomic and genomic characterization uncovers novel biology.</title>
        <authorList>
            <person name="Wiegand S."/>
            <person name="Jogler M."/>
            <person name="Boedeker C."/>
            <person name="Pinto D."/>
            <person name="Vollmers J."/>
            <person name="Rivas-Marin E."/>
            <person name="Kohn T."/>
            <person name="Peeters S.H."/>
            <person name="Heuer A."/>
            <person name="Rast P."/>
            <person name="Oberbeckmann S."/>
            <person name="Bunk B."/>
            <person name="Jeske O."/>
            <person name="Meyerdierks A."/>
            <person name="Storesund J.E."/>
            <person name="Kallscheuer N."/>
            <person name="Luecker S."/>
            <person name="Lage O.M."/>
            <person name="Pohl T."/>
            <person name="Merkel B.J."/>
            <person name="Hornburger P."/>
            <person name="Mueller R.-W."/>
            <person name="Bruemmer F."/>
            <person name="Labrenz M."/>
            <person name="Spormann A.M."/>
            <person name="Op Den Camp H."/>
            <person name="Overmann J."/>
            <person name="Amann R."/>
            <person name="Jetten M.S.M."/>
            <person name="Mascher T."/>
            <person name="Medema M.H."/>
            <person name="Devos D.P."/>
            <person name="Kaster A.-K."/>
            <person name="Ovreas L."/>
            <person name="Rohde M."/>
            <person name="Galperin M.Y."/>
            <person name="Jogler C."/>
        </authorList>
    </citation>
    <scope>NUCLEOTIDE SEQUENCE [LARGE SCALE GENOMIC DNA]</scope>
    <source>
        <strain evidence="1 2">Q31b</strain>
    </source>
</reference>
<dbReference type="RefSeq" id="WP_146602396.1">
    <property type="nucleotide sequence ID" value="NZ_SJPY01000010.1"/>
</dbReference>
<comment type="caution">
    <text evidence="1">The sequence shown here is derived from an EMBL/GenBank/DDBJ whole genome shotgun (WGS) entry which is preliminary data.</text>
</comment>